<comment type="caution">
    <text evidence="2">Once thought to be involved in copper homeostasis, experiments in E.coli have shown this is not the case.</text>
</comment>
<dbReference type="InterPro" id="IPR005627">
    <property type="entry name" value="CutC-like"/>
</dbReference>
<keyword evidence="4" id="KW-1185">Reference proteome</keyword>
<name>A0ABS7Z940_9SPHI</name>
<dbReference type="EMBL" id="JADEYP010000042">
    <property type="protein sequence ID" value="MCA5006713.1"/>
    <property type="molecule type" value="Genomic_DNA"/>
</dbReference>
<dbReference type="RefSeq" id="WP_225555070.1">
    <property type="nucleotide sequence ID" value="NZ_JADEYP010000042.1"/>
</dbReference>
<dbReference type="InterPro" id="IPR036822">
    <property type="entry name" value="CutC-like_dom_sf"/>
</dbReference>
<reference evidence="3" key="1">
    <citation type="submission" date="2020-10" db="EMBL/GenBank/DDBJ databases">
        <authorList>
            <person name="Lu T."/>
            <person name="Wang Q."/>
            <person name="Han X."/>
        </authorList>
    </citation>
    <scope>NUCLEOTIDE SEQUENCE</scope>
    <source>
        <strain evidence="3">WQ 366</strain>
    </source>
</reference>
<dbReference type="Pfam" id="PF03932">
    <property type="entry name" value="CutC"/>
    <property type="match status" value="1"/>
</dbReference>
<evidence type="ECO:0000313" key="3">
    <source>
        <dbReference type="EMBL" id="MCA5006713.1"/>
    </source>
</evidence>
<dbReference type="PANTHER" id="PTHR12598:SF0">
    <property type="entry name" value="COPPER HOMEOSTASIS PROTEIN CUTC HOMOLOG"/>
    <property type="match status" value="1"/>
</dbReference>
<organism evidence="3 4">
    <name type="scientific">Sphingobacterium bovistauri</name>
    <dbReference type="NCBI Taxonomy" id="2781959"/>
    <lineage>
        <taxon>Bacteria</taxon>
        <taxon>Pseudomonadati</taxon>
        <taxon>Bacteroidota</taxon>
        <taxon>Sphingobacteriia</taxon>
        <taxon>Sphingobacteriales</taxon>
        <taxon>Sphingobacteriaceae</taxon>
        <taxon>Sphingobacterium</taxon>
    </lineage>
</organism>
<evidence type="ECO:0000256" key="2">
    <source>
        <dbReference type="HAMAP-Rule" id="MF_00795"/>
    </source>
</evidence>
<comment type="similarity">
    <text evidence="1 2">Belongs to the CutC family.</text>
</comment>
<evidence type="ECO:0000313" key="4">
    <source>
        <dbReference type="Proteomes" id="UP001165302"/>
    </source>
</evidence>
<gene>
    <name evidence="2" type="primary">cutC</name>
    <name evidence="3" type="ORF">IPZ78_16350</name>
</gene>
<protein>
    <recommendedName>
        <fullName evidence="2">PF03932 family protein CutC</fullName>
    </recommendedName>
</protein>
<keyword evidence="2" id="KW-0963">Cytoplasm</keyword>
<comment type="caution">
    <text evidence="3">The sequence shown here is derived from an EMBL/GenBank/DDBJ whole genome shotgun (WGS) entry which is preliminary data.</text>
</comment>
<dbReference type="Gene3D" id="3.20.20.380">
    <property type="entry name" value="Copper homeostasis (CutC) domain"/>
    <property type="match status" value="1"/>
</dbReference>
<dbReference type="SUPFAM" id="SSF110395">
    <property type="entry name" value="CutC-like"/>
    <property type="match status" value="1"/>
</dbReference>
<comment type="subcellular location">
    <subcellularLocation>
        <location evidence="2">Cytoplasm</location>
    </subcellularLocation>
</comment>
<dbReference type="HAMAP" id="MF_00795">
    <property type="entry name" value="CutC"/>
    <property type="match status" value="1"/>
</dbReference>
<proteinExistence type="inferred from homology"/>
<dbReference type="PANTHER" id="PTHR12598">
    <property type="entry name" value="COPPER HOMEOSTASIS PROTEIN CUTC"/>
    <property type="match status" value="1"/>
</dbReference>
<accession>A0ABS7Z940</accession>
<dbReference type="Proteomes" id="UP001165302">
    <property type="component" value="Unassembled WGS sequence"/>
</dbReference>
<evidence type="ECO:0000256" key="1">
    <source>
        <dbReference type="ARBA" id="ARBA00007768"/>
    </source>
</evidence>
<sequence>MAKLEIASFNLNSAKIAQEFGADRVELCAGMEVGGTTPSDEDVLAARKLLTIQLNVMIRPRGGDFVYTDEEFTAMKRDILRIKDMGIDGFVFGILNADNTVNESKNRELVELALPFPCTFHRAFDEVFDFRKALEDVISCGFTTILTSGCEPNVDLGLRNLVELVKLSNDRIVIMPGGGLRSSNVAHLLDKTKATYFHSSAITDGSDTAVGDEVTKLRSQL</sequence>